<keyword evidence="3" id="KW-1185">Reference proteome</keyword>
<proteinExistence type="predicted"/>
<evidence type="ECO:0000256" key="1">
    <source>
        <dbReference type="SAM" id="Phobius"/>
    </source>
</evidence>
<feature type="transmembrane region" description="Helical" evidence="1">
    <location>
        <begin position="176"/>
        <end position="201"/>
    </location>
</feature>
<dbReference type="EMBL" id="JAACJO010000007">
    <property type="protein sequence ID" value="KAF5355763.1"/>
    <property type="molecule type" value="Genomic_DNA"/>
</dbReference>
<protein>
    <submittedName>
        <fullName evidence="2">Uncharacterized protein</fullName>
    </submittedName>
</protein>
<feature type="transmembrane region" description="Helical" evidence="1">
    <location>
        <begin position="7"/>
        <end position="26"/>
    </location>
</feature>
<reference evidence="2 3" key="1">
    <citation type="journal article" date="2020" name="ISME J.">
        <title>Uncovering the hidden diversity of litter-decomposition mechanisms in mushroom-forming fungi.</title>
        <authorList>
            <person name="Floudas D."/>
            <person name="Bentzer J."/>
            <person name="Ahren D."/>
            <person name="Johansson T."/>
            <person name="Persson P."/>
            <person name="Tunlid A."/>
        </authorList>
    </citation>
    <scope>NUCLEOTIDE SEQUENCE [LARGE SCALE GENOMIC DNA]</scope>
    <source>
        <strain evidence="2 3">CBS 146.42</strain>
    </source>
</reference>
<dbReference type="Pfam" id="PF06687">
    <property type="entry name" value="SUR7"/>
    <property type="match status" value="1"/>
</dbReference>
<dbReference type="InterPro" id="IPR052413">
    <property type="entry name" value="SUR7_domain"/>
</dbReference>
<accession>A0A8H5DAP0</accession>
<gene>
    <name evidence="2" type="ORF">D9756_004040</name>
</gene>
<name>A0A8H5DAP0_9AGAR</name>
<dbReference type="AlphaFoldDB" id="A0A8H5DAP0"/>
<keyword evidence="1" id="KW-0812">Transmembrane</keyword>
<dbReference type="GO" id="GO:0051285">
    <property type="term" value="C:cell cortex of cell tip"/>
    <property type="evidence" value="ECO:0007669"/>
    <property type="project" value="TreeGrafter"/>
</dbReference>
<dbReference type="OrthoDB" id="3349852at2759"/>
<comment type="caution">
    <text evidence="2">The sequence shown here is derived from an EMBL/GenBank/DDBJ whole genome shotgun (WGS) entry which is preliminary data.</text>
</comment>
<organism evidence="2 3">
    <name type="scientific">Leucocoprinus leucothites</name>
    <dbReference type="NCBI Taxonomy" id="201217"/>
    <lineage>
        <taxon>Eukaryota</taxon>
        <taxon>Fungi</taxon>
        <taxon>Dikarya</taxon>
        <taxon>Basidiomycota</taxon>
        <taxon>Agaricomycotina</taxon>
        <taxon>Agaricomycetes</taxon>
        <taxon>Agaricomycetidae</taxon>
        <taxon>Agaricales</taxon>
        <taxon>Agaricineae</taxon>
        <taxon>Agaricaceae</taxon>
        <taxon>Leucocoprinus</taxon>
    </lineage>
</organism>
<feature type="transmembrane region" description="Helical" evidence="1">
    <location>
        <begin position="221"/>
        <end position="252"/>
    </location>
</feature>
<dbReference type="GO" id="GO:0031505">
    <property type="term" value="P:fungal-type cell wall organization"/>
    <property type="evidence" value="ECO:0007669"/>
    <property type="project" value="TreeGrafter"/>
</dbReference>
<dbReference type="GO" id="GO:0005886">
    <property type="term" value="C:plasma membrane"/>
    <property type="evidence" value="ECO:0007669"/>
    <property type="project" value="InterPro"/>
</dbReference>
<dbReference type="PANTHER" id="PTHR28019">
    <property type="entry name" value="CELL MEMBRANE PROTEIN YLR413W-RELATED"/>
    <property type="match status" value="1"/>
</dbReference>
<dbReference type="PANTHER" id="PTHR28019:SF2">
    <property type="entry name" value="CELL MEMBRANE PROTEIN YLR413W-RELATED"/>
    <property type="match status" value="1"/>
</dbReference>
<evidence type="ECO:0000313" key="2">
    <source>
        <dbReference type="EMBL" id="KAF5355763.1"/>
    </source>
</evidence>
<feature type="transmembrane region" description="Helical" evidence="1">
    <location>
        <begin position="149"/>
        <end position="169"/>
    </location>
</feature>
<dbReference type="Gene3D" id="1.20.140.150">
    <property type="match status" value="1"/>
</dbReference>
<keyword evidence="1" id="KW-0472">Membrane</keyword>
<dbReference type="InterPro" id="IPR009571">
    <property type="entry name" value="SUR7/Rim9-like_fungi"/>
</dbReference>
<keyword evidence="1" id="KW-1133">Transmembrane helix</keyword>
<dbReference type="Proteomes" id="UP000559027">
    <property type="component" value="Unassembled WGS sequence"/>
</dbReference>
<evidence type="ECO:0000313" key="3">
    <source>
        <dbReference type="Proteomes" id="UP000559027"/>
    </source>
</evidence>
<sequence length="264" mass="28749">MRGEICVGFGSLLSFVAVLLMIFVHVGQINTSNVPRNIFMAKVNVSAYGDAVHFAIIDPVYNLYTDNASAPLEQAAGLRQLYKFGLYSHCAYVNDTAGRCGNETIGEQYKPYDALLTDMPANWSIFSQSFIPDTTTFPNSSFLGHNSKAAYWMLLLGMLCGAAAFITGVAKHNMTFLVSTLFAIAGSLLLLIGASIWTVIIQRSAAINDLVVHTANENQTMPLGIVVSVGPGLFLTWAAFACLVVSVVPYMIRYDICFVRAYIK</sequence>